<dbReference type="Gene3D" id="3.90.226.10">
    <property type="entry name" value="2-enoyl-CoA Hydratase, Chain A, domain 1"/>
    <property type="match status" value="1"/>
</dbReference>
<evidence type="ECO:0000313" key="6">
    <source>
        <dbReference type="RefSeq" id="XP_016475626.1"/>
    </source>
</evidence>
<feature type="compositionally biased region" description="Polar residues" evidence="4">
    <location>
        <begin position="122"/>
        <end position="140"/>
    </location>
</feature>
<dbReference type="CDD" id="cd06558">
    <property type="entry name" value="crotonase-like"/>
    <property type="match status" value="1"/>
</dbReference>
<dbReference type="SUPFAM" id="SSF52096">
    <property type="entry name" value="ClpP/crotonase"/>
    <property type="match status" value="1"/>
</dbReference>
<dbReference type="PANTHER" id="PTHR23309">
    <property type="entry name" value="3-HYDROXYACYL-COA DEHYROGENASE"/>
    <property type="match status" value="1"/>
</dbReference>
<dbReference type="SMR" id="A0A1S4AG53"/>
<keyword evidence="2" id="KW-0456">Lyase</keyword>
<feature type="non-terminal residue" evidence="6">
    <location>
        <position position="487"/>
    </location>
</feature>
<evidence type="ECO:0000256" key="2">
    <source>
        <dbReference type="ARBA" id="ARBA00023239"/>
    </source>
</evidence>
<evidence type="ECO:0000256" key="3">
    <source>
        <dbReference type="ARBA" id="ARBA00023268"/>
    </source>
</evidence>
<proteinExistence type="predicted"/>
<dbReference type="PANTHER" id="PTHR23309:SF34">
    <property type="entry name" value="PEROXISOMAL FATTY ACID BETA-OXIDATION MULTIFUNCTIONAL PROTEIN AIM1-LIKE"/>
    <property type="match status" value="1"/>
</dbReference>
<dbReference type="PaxDb" id="4097-A0A1S4AG53"/>
<dbReference type="InterPro" id="IPR029045">
    <property type="entry name" value="ClpP/crotonase-like_dom_sf"/>
</dbReference>
<protein>
    <submittedName>
        <fullName evidence="6">Peroxisomal fatty acid beta-oxidation multifunctional protein AIM1-like</fullName>
    </submittedName>
</protein>
<feature type="domain" description="3-hydroxyacyl-CoA dehydrogenase NAD binding" evidence="5">
    <location>
        <begin position="445"/>
        <end position="487"/>
    </location>
</feature>
<keyword evidence="1" id="KW-0413">Isomerase</keyword>
<dbReference type="GO" id="GO:0006631">
    <property type="term" value="P:fatty acid metabolic process"/>
    <property type="evidence" value="ECO:0007669"/>
    <property type="project" value="InterPro"/>
</dbReference>
<dbReference type="Gene3D" id="3.40.50.720">
    <property type="entry name" value="NAD(P)-binding Rossmann-like Domain"/>
    <property type="match status" value="1"/>
</dbReference>
<reference evidence="6" key="1">
    <citation type="submission" date="2025-08" db="UniProtKB">
        <authorList>
            <consortium name="RefSeq"/>
        </authorList>
    </citation>
    <scope>IDENTIFICATION</scope>
</reference>
<evidence type="ECO:0000256" key="4">
    <source>
        <dbReference type="SAM" id="MobiDB-lite"/>
    </source>
</evidence>
<organism evidence="6">
    <name type="scientific">Nicotiana tabacum</name>
    <name type="common">Common tobacco</name>
    <dbReference type="NCBI Taxonomy" id="4097"/>
    <lineage>
        <taxon>Eukaryota</taxon>
        <taxon>Viridiplantae</taxon>
        <taxon>Streptophyta</taxon>
        <taxon>Embryophyta</taxon>
        <taxon>Tracheophyta</taxon>
        <taxon>Spermatophyta</taxon>
        <taxon>Magnoliopsida</taxon>
        <taxon>eudicotyledons</taxon>
        <taxon>Gunneridae</taxon>
        <taxon>Pentapetalae</taxon>
        <taxon>asterids</taxon>
        <taxon>lamiids</taxon>
        <taxon>Solanales</taxon>
        <taxon>Solanaceae</taxon>
        <taxon>Nicotianoideae</taxon>
        <taxon>Nicotianeae</taxon>
        <taxon>Nicotiana</taxon>
    </lineage>
</organism>
<dbReference type="GO" id="GO:0016829">
    <property type="term" value="F:lyase activity"/>
    <property type="evidence" value="ECO:0007669"/>
    <property type="project" value="UniProtKB-KW"/>
</dbReference>
<dbReference type="GO" id="GO:0016853">
    <property type="term" value="F:isomerase activity"/>
    <property type="evidence" value="ECO:0007669"/>
    <property type="project" value="UniProtKB-KW"/>
</dbReference>
<dbReference type="InterPro" id="IPR036291">
    <property type="entry name" value="NAD(P)-bd_dom_sf"/>
</dbReference>
<dbReference type="GO" id="GO:0070403">
    <property type="term" value="F:NAD+ binding"/>
    <property type="evidence" value="ECO:0007669"/>
    <property type="project" value="InterPro"/>
</dbReference>
<accession>A0A1S4AG53</accession>
<dbReference type="InterPro" id="IPR006176">
    <property type="entry name" value="3-OHacyl-CoA_DH_NAD-bd"/>
</dbReference>
<dbReference type="Pfam" id="PF00378">
    <property type="entry name" value="ECH_1"/>
    <property type="match status" value="1"/>
</dbReference>
<name>A0A1S4AG53_TOBAC</name>
<evidence type="ECO:0000259" key="5">
    <source>
        <dbReference type="Pfam" id="PF02737"/>
    </source>
</evidence>
<dbReference type="SUPFAM" id="SSF51735">
    <property type="entry name" value="NAD(P)-binding Rossmann-fold domains"/>
    <property type="match status" value="1"/>
</dbReference>
<feature type="region of interest" description="Disordered" evidence="4">
    <location>
        <begin position="122"/>
        <end position="146"/>
    </location>
</feature>
<dbReference type="AlphaFoldDB" id="A0A1S4AG53"/>
<dbReference type="RefSeq" id="XP_016475626.1">
    <property type="nucleotide sequence ID" value="XM_016620140.1"/>
</dbReference>
<dbReference type="InterPro" id="IPR001753">
    <property type="entry name" value="Enoyl-CoA_hydra/iso"/>
</dbReference>
<dbReference type="Pfam" id="PF02737">
    <property type="entry name" value="3HCDH_N"/>
    <property type="match status" value="1"/>
</dbReference>
<dbReference type="OrthoDB" id="1675330at2759"/>
<dbReference type="STRING" id="4097.A0A1S4AG53"/>
<evidence type="ECO:0000256" key="1">
    <source>
        <dbReference type="ARBA" id="ARBA00023235"/>
    </source>
</evidence>
<dbReference type="KEGG" id="nta:107797268"/>
<gene>
    <name evidence="6" type="primary">LOC107797268</name>
</gene>
<keyword evidence="3" id="KW-0511">Multifunctional enzyme</keyword>
<sequence length="487" mass="52952">MVNKVLLPRTERRSITYRADLPGIMIEHMQKVAEFKDGNHGLPYGFLLTKVFEFFKVPLRKSKVGTRKQTFSKTTLEECECIDKVGGVGSTSTISQLINAQNSATDEIRKLKARNAILEGQLNQLQEAPGSSSSQSTKVARQTKENVDLKKQVEDLKEKMLNEQMSTNSSKPLPLPLSLPLPVLPRECALSRDGKFCGGLDINLVQNVQKNGDISLLPDASVDLVIDIIENGKKPSVAAIQGFALGGGLELAMGCSARIATPRAELGLPELKLGIIPGCGGTQRLPRLVGTSKAVDMLMSSKIITSEEGKDLGLINDAVSSEDLLTVSRLWALDIAEGRQTRLNTLQRTDKIEPIRESSAILETARQKILKTSPSMPHYKACLDVIEEGIISGGYAGVLKEDKVLRELVLSKSARALLHVYFAERATSKVPCITDCQLKHQKIEKVAVIGGGLMGSGIATALILSSVQVILKEIDYDCLQKSLKSIE</sequence>